<evidence type="ECO:0000313" key="2">
    <source>
        <dbReference type="EMBL" id="RYC69365.1"/>
    </source>
</evidence>
<keyword evidence="3" id="KW-1185">Reference proteome</keyword>
<dbReference type="PANTHER" id="PTHR36919">
    <property type="entry name" value="BLR1215 PROTEIN"/>
    <property type="match status" value="1"/>
</dbReference>
<dbReference type="AlphaFoldDB" id="A0A4Q2UP45"/>
<name>A0A4Q2UP45_9BACT</name>
<evidence type="ECO:0000259" key="1">
    <source>
        <dbReference type="Pfam" id="PF09917"/>
    </source>
</evidence>
<comment type="caution">
    <text evidence="2">The sequence shown here is derived from an EMBL/GenBank/DDBJ whole genome shotgun (WGS) entry which is preliminary data.</text>
</comment>
<dbReference type="Pfam" id="PF09917">
    <property type="entry name" value="DUF2147"/>
    <property type="match status" value="1"/>
</dbReference>
<feature type="domain" description="DUF2147" evidence="1">
    <location>
        <begin position="29"/>
        <end position="138"/>
    </location>
</feature>
<gene>
    <name evidence="2" type="ORF">EQG79_12185</name>
</gene>
<dbReference type="EMBL" id="SBLB01000003">
    <property type="protein sequence ID" value="RYC69365.1"/>
    <property type="molecule type" value="Genomic_DNA"/>
</dbReference>
<reference evidence="2 3" key="1">
    <citation type="submission" date="2019-01" db="EMBL/GenBank/DDBJ databases">
        <title>Spirosoma flava sp. nov., a propanil-degrading bacterium isolated from herbicide-contaminated soil.</title>
        <authorList>
            <person name="Zhang L."/>
            <person name="Jiang J.-D."/>
        </authorList>
    </citation>
    <scope>NUCLEOTIDE SEQUENCE [LARGE SCALE GENOMIC DNA]</scope>
    <source>
        <strain evidence="2 3">TY50</strain>
    </source>
</reference>
<accession>A0A4Q2UP45</accession>
<protein>
    <submittedName>
        <fullName evidence="2">DUF2147 domain-containing protein</fullName>
    </submittedName>
</protein>
<dbReference type="Proteomes" id="UP000290407">
    <property type="component" value="Unassembled WGS sequence"/>
</dbReference>
<sequence length="146" mass="16139">MKALFLLLVVLIAGRSTQHTQPPAEAVTGEWLSPRKDSRITIYRQGDQYLGKIVWGTGTATTDQNNPDPGLRSRNLIGLVILNGFVYDGRSTWANGTIYDPREGKTYSCKMILTTPNSLSIRGYVGVSLFGRTEVWSRVTPGRPNP</sequence>
<dbReference type="InterPro" id="IPR019223">
    <property type="entry name" value="DUF2147"/>
</dbReference>
<evidence type="ECO:0000313" key="3">
    <source>
        <dbReference type="Proteomes" id="UP000290407"/>
    </source>
</evidence>
<dbReference type="Gene3D" id="2.40.128.520">
    <property type="match status" value="1"/>
</dbReference>
<organism evidence="2 3">
    <name type="scientific">Spirosoma sordidisoli</name>
    <dbReference type="NCBI Taxonomy" id="2502893"/>
    <lineage>
        <taxon>Bacteria</taxon>
        <taxon>Pseudomonadati</taxon>
        <taxon>Bacteroidota</taxon>
        <taxon>Cytophagia</taxon>
        <taxon>Cytophagales</taxon>
        <taxon>Cytophagaceae</taxon>
        <taxon>Spirosoma</taxon>
    </lineage>
</organism>
<dbReference type="RefSeq" id="WP_129601636.1">
    <property type="nucleotide sequence ID" value="NZ_SBLB01000003.1"/>
</dbReference>
<proteinExistence type="predicted"/>
<dbReference type="PANTHER" id="PTHR36919:SF2">
    <property type="entry name" value="BLL6627 PROTEIN"/>
    <property type="match status" value="1"/>
</dbReference>